<dbReference type="GO" id="GO:0004016">
    <property type="term" value="F:adenylate cyclase activity"/>
    <property type="evidence" value="ECO:0007669"/>
    <property type="project" value="InterPro"/>
</dbReference>
<dbReference type="EMBL" id="FNNU01000001">
    <property type="protein sequence ID" value="SDW24375.1"/>
    <property type="molecule type" value="Genomic_DNA"/>
</dbReference>
<gene>
    <name evidence="2" type="ORF">SAMN05216287_0491</name>
</gene>
<dbReference type="InterPro" id="IPR024685">
    <property type="entry name" value="Adenylate_cyclase_1_N"/>
</dbReference>
<dbReference type="Proteomes" id="UP000243778">
    <property type="component" value="Unassembled WGS sequence"/>
</dbReference>
<organism evidence="2 3">
    <name type="scientific">Pseudomonas kuykendallii</name>
    <dbReference type="NCBI Taxonomy" id="1007099"/>
    <lineage>
        <taxon>Bacteria</taxon>
        <taxon>Pseudomonadati</taxon>
        <taxon>Pseudomonadota</taxon>
        <taxon>Gammaproteobacteria</taxon>
        <taxon>Pseudomonadales</taxon>
        <taxon>Pseudomonadaceae</taxon>
        <taxon>Pseudomonas</taxon>
    </lineage>
</organism>
<dbReference type="Pfam" id="PF12633">
    <property type="entry name" value="Adenyl_cycl_N"/>
    <property type="match status" value="1"/>
</dbReference>
<keyword evidence="3" id="KW-1185">Reference proteome</keyword>
<evidence type="ECO:0000259" key="1">
    <source>
        <dbReference type="Pfam" id="PF12633"/>
    </source>
</evidence>
<feature type="domain" description="Adenylate cyclase class-I N-terminal" evidence="1">
    <location>
        <begin position="20"/>
        <end position="221"/>
    </location>
</feature>
<dbReference type="PIRSF" id="PIRSF001444">
    <property type="entry name" value="Adenylate_cycl"/>
    <property type="match status" value="1"/>
</dbReference>
<evidence type="ECO:0000313" key="2">
    <source>
        <dbReference type="EMBL" id="SDW24375.1"/>
    </source>
</evidence>
<dbReference type="OrthoDB" id="5571448at2"/>
<dbReference type="NCBIfam" id="NF006982">
    <property type="entry name" value="PRK09450.2-2"/>
    <property type="match status" value="1"/>
</dbReference>
<dbReference type="InterPro" id="IPR000274">
    <property type="entry name" value="Adenylate_cyclase_1"/>
</dbReference>
<accession>A0A1H2RYK8</accession>
<dbReference type="AlphaFoldDB" id="A0A1H2RYK8"/>
<dbReference type="STRING" id="1007099.SAMN05216287_0491"/>
<dbReference type="RefSeq" id="WP_090224307.1">
    <property type="nucleotide sequence ID" value="NZ_FNNU01000001.1"/>
</dbReference>
<dbReference type="PANTHER" id="PTHR38760:SF1">
    <property type="entry name" value="ADENYLATE CYCLASE"/>
    <property type="match status" value="1"/>
</dbReference>
<dbReference type="GO" id="GO:0006171">
    <property type="term" value="P:cAMP biosynthetic process"/>
    <property type="evidence" value="ECO:0007669"/>
    <property type="project" value="InterPro"/>
</dbReference>
<proteinExistence type="predicted"/>
<dbReference type="Pfam" id="PF01295">
    <property type="entry name" value="Adenylate_cycl"/>
    <property type="match status" value="1"/>
</dbReference>
<name>A0A1H2RYK8_9PSED</name>
<dbReference type="PANTHER" id="PTHR38760">
    <property type="entry name" value="ADENYLATE CYCLASE"/>
    <property type="match status" value="1"/>
</dbReference>
<reference evidence="3" key="1">
    <citation type="submission" date="2016-10" db="EMBL/GenBank/DDBJ databases">
        <authorList>
            <person name="Varghese N."/>
            <person name="Submissions S."/>
        </authorList>
    </citation>
    <scope>NUCLEOTIDE SEQUENCE [LARGE SCALE GENOMIC DNA]</scope>
    <source>
        <strain evidence="3">NRRL B-59562</strain>
    </source>
</reference>
<evidence type="ECO:0000313" key="3">
    <source>
        <dbReference type="Proteomes" id="UP000243778"/>
    </source>
</evidence>
<sequence length="955" mass="108371">MSRSHEIRPDIDEGIDRKVLKQLRARYLAVNDGRLQRAMQMLSTRQQLVLRLMPLLFHVNHPLLPGYVSGTTPAGLSGFQPDDQILAEAQRLTRSFAYRERTGNPLAGKPRQPIHGLFLMGSLGTVAQADQSDMDIWVCHAPELSAAEVADLQRKCDQLEAWATTQGTEAHFFLIDPSRFASGEREGKLTSDDCGTTQHYLLLDEFYRTAIWLGGRTPVWWLVPAYEEQRYAEYVHTLLSKRFIRAEEVLDLGHLARIPPSEFIGAGMWQLFKGIESPYKSVLKLLLTEVYASEHPQVECLALRFKRAVFANQLDLDELDPYIVVLRRLEEYLGERGEQERLELVRRSLYLKINKKLSRPARGRAKSWQRLLLERLADEWQWPPRQLAMLDSRSQWKVRQVSAERRALVNELTYSYRFLSQFARNLQVGSSLNSRDLGVLGRRLYAAFERKAGKVENVNPGIAPDLAEDALTLVHASLGEYNGESQWALFGGNLNAQEWQDFAPLKRARELIGLLAWCHRNGVIDASTRLTLHAGSSDLSEFELNNLLTSLRQVFPLPLPTAGESALLRASAPSEVLLLVNVGVDPLRQHSQLNVHLTTERTDALGYAGARENLVLTLDQVTLNSWNEMLVARFDGPFALLDCLRSVLDSLPAGRARPDLRVRCFCRNRAPAIAQRVEELFQDVLGHLDGERNSRYLVQVQQQYHLLELNPGQAVSHAALADLPALVEHLGAGLGHFSPLHLDRYALEGSELALILPLGQADCIQVFYRLAGDFAELSVLDERNALWRQQLPFRDEHSLLNPLQRFLQSVLYRRNASQPLDELPALPLDIRYYEVLPAPPLRAQRLERRAAPQSSDNPFFYNVQAIVEPLDSVRENVTLYCNDREFSELEYGADLFAAVARHIVEQRRENERYRCYLTDLDLSQVASDGQLQTIDYLRYKAKLEEALNGALLGTP</sequence>
<protein>
    <submittedName>
        <fullName evidence="2">Adenylate cyclase</fullName>
    </submittedName>
</protein>